<evidence type="ECO:0000313" key="2">
    <source>
        <dbReference type="Proteomes" id="UP001152795"/>
    </source>
</evidence>
<dbReference type="InterPro" id="IPR003096">
    <property type="entry name" value="SM22_calponin"/>
</dbReference>
<dbReference type="SMART" id="SM00033">
    <property type="entry name" value="CH"/>
    <property type="match status" value="1"/>
</dbReference>
<dbReference type="SUPFAM" id="SSF47576">
    <property type="entry name" value="Calponin-homology domain, CH-domain"/>
    <property type="match status" value="1"/>
</dbReference>
<dbReference type="EMBL" id="CACRXK020001681">
    <property type="protein sequence ID" value="CAB3990561.1"/>
    <property type="molecule type" value="Genomic_DNA"/>
</dbReference>
<dbReference type="PRINTS" id="PR00888">
    <property type="entry name" value="SM22CALPONIN"/>
</dbReference>
<dbReference type="AlphaFoldDB" id="A0A7D9HWJ5"/>
<comment type="caution">
    <text evidence="1">The sequence shown here is derived from an EMBL/GenBank/DDBJ whole genome shotgun (WGS) entry which is preliminary data.</text>
</comment>
<dbReference type="PANTHER" id="PTHR47385">
    <property type="entry name" value="CALPONIN"/>
    <property type="match status" value="1"/>
</dbReference>
<dbReference type="GO" id="GO:0015629">
    <property type="term" value="C:actin cytoskeleton"/>
    <property type="evidence" value="ECO:0007669"/>
    <property type="project" value="TreeGrafter"/>
</dbReference>
<dbReference type="PANTHER" id="PTHR47385:SF14">
    <property type="entry name" value="TRANSGELIN"/>
    <property type="match status" value="1"/>
</dbReference>
<sequence length="115" mass="12928">MAVENAEWEQTAREWIETVGGFKLGSDSLQHELKNGIALCNFINALQPGSVQKVSKLPGPFNQMENIKAFLDAVEKYGLAKEDTFVTVDLFEGRNMKQVIRTIYAIGRKVRKIVV</sequence>
<proteinExistence type="predicted"/>
<dbReference type="GO" id="GO:0031032">
    <property type="term" value="P:actomyosin structure organization"/>
    <property type="evidence" value="ECO:0007669"/>
    <property type="project" value="InterPro"/>
</dbReference>
<dbReference type="PROSITE" id="PS50021">
    <property type="entry name" value="CH"/>
    <property type="match status" value="1"/>
</dbReference>
<evidence type="ECO:0000313" key="1">
    <source>
        <dbReference type="EMBL" id="CAB3990561.1"/>
    </source>
</evidence>
<dbReference type="GO" id="GO:0007015">
    <property type="term" value="P:actin filament organization"/>
    <property type="evidence" value="ECO:0007669"/>
    <property type="project" value="TreeGrafter"/>
</dbReference>
<gene>
    <name evidence="1" type="ORF">PACLA_8A086625</name>
</gene>
<dbReference type="InterPro" id="IPR001997">
    <property type="entry name" value="Calponin/LIMCH1"/>
</dbReference>
<dbReference type="Gene3D" id="1.10.418.10">
    <property type="entry name" value="Calponin-like domain"/>
    <property type="match status" value="1"/>
</dbReference>
<name>A0A7D9HWJ5_PARCT</name>
<protein>
    <submittedName>
        <fullName evidence="1">Muscle-specific 20</fullName>
    </submittedName>
</protein>
<dbReference type="InterPro" id="IPR001715">
    <property type="entry name" value="CH_dom"/>
</dbReference>
<accession>A0A7D9HWJ5</accession>
<dbReference type="GO" id="GO:0051015">
    <property type="term" value="F:actin filament binding"/>
    <property type="evidence" value="ECO:0007669"/>
    <property type="project" value="TreeGrafter"/>
</dbReference>
<organism evidence="1 2">
    <name type="scientific">Paramuricea clavata</name>
    <name type="common">Red gorgonian</name>
    <name type="synonym">Violescent sea-whip</name>
    <dbReference type="NCBI Taxonomy" id="317549"/>
    <lineage>
        <taxon>Eukaryota</taxon>
        <taxon>Metazoa</taxon>
        <taxon>Cnidaria</taxon>
        <taxon>Anthozoa</taxon>
        <taxon>Octocorallia</taxon>
        <taxon>Malacalcyonacea</taxon>
        <taxon>Plexauridae</taxon>
        <taxon>Paramuricea</taxon>
    </lineage>
</organism>
<dbReference type="Proteomes" id="UP001152795">
    <property type="component" value="Unassembled WGS sequence"/>
</dbReference>
<keyword evidence="2" id="KW-1185">Reference proteome</keyword>
<dbReference type="InterPro" id="IPR050606">
    <property type="entry name" value="Calponin-like"/>
</dbReference>
<reference evidence="1" key="1">
    <citation type="submission" date="2020-04" db="EMBL/GenBank/DDBJ databases">
        <authorList>
            <person name="Alioto T."/>
            <person name="Alioto T."/>
            <person name="Gomez Garrido J."/>
        </authorList>
    </citation>
    <scope>NUCLEOTIDE SEQUENCE</scope>
    <source>
        <strain evidence="1">A484AB</strain>
    </source>
</reference>
<dbReference type="Pfam" id="PF00307">
    <property type="entry name" value="CH"/>
    <property type="match status" value="1"/>
</dbReference>
<dbReference type="InterPro" id="IPR036872">
    <property type="entry name" value="CH_dom_sf"/>
</dbReference>
<dbReference type="PRINTS" id="PR00889">
    <property type="entry name" value="CALPONIN"/>
</dbReference>